<reference evidence="3" key="1">
    <citation type="submission" date="2016-11" db="EMBL/GenBank/DDBJ databases">
        <authorList>
            <person name="Varghese N."/>
            <person name="Submissions S."/>
        </authorList>
    </citation>
    <scope>NUCLEOTIDE SEQUENCE [LARGE SCALE GENOMIC DNA]</scope>
    <source>
        <strain evidence="3">DSM 15518</strain>
    </source>
</reference>
<dbReference type="RefSeq" id="WP_072890285.1">
    <property type="nucleotide sequence ID" value="NZ_FRAE01000074.1"/>
</dbReference>
<name>A0A1M6SNN0_9FIRM</name>
<feature type="coiled-coil region" evidence="1">
    <location>
        <begin position="8"/>
        <end position="65"/>
    </location>
</feature>
<organism evidence="2 3">
    <name type="scientific">Tepidibacter formicigenes DSM 15518</name>
    <dbReference type="NCBI Taxonomy" id="1123349"/>
    <lineage>
        <taxon>Bacteria</taxon>
        <taxon>Bacillati</taxon>
        <taxon>Bacillota</taxon>
        <taxon>Clostridia</taxon>
        <taxon>Peptostreptococcales</taxon>
        <taxon>Peptostreptococcaceae</taxon>
        <taxon>Tepidibacter</taxon>
    </lineage>
</organism>
<keyword evidence="1" id="KW-0175">Coiled coil</keyword>
<keyword evidence="3" id="KW-1185">Reference proteome</keyword>
<gene>
    <name evidence="2" type="ORF">SAMN02744037_02393</name>
</gene>
<dbReference type="OrthoDB" id="9838253at2"/>
<evidence type="ECO:0000313" key="2">
    <source>
        <dbReference type="EMBL" id="SHK46303.1"/>
    </source>
</evidence>
<dbReference type="STRING" id="1123349.SAMN02744037_02393"/>
<sequence>MSSLKEIGKEYQNSCRLLSKKMKELNNRKKQLEESKIKVKRKNAIEYVDNEIHQLKDRLNKLARMYRTTREIGIEARNYYNKEWWRSEEYTVNSRKSRPYIPYYGATKYDYEYESYSNQKDEK</sequence>
<protein>
    <submittedName>
        <fullName evidence="2">Uncharacterized protein</fullName>
    </submittedName>
</protein>
<evidence type="ECO:0000313" key="3">
    <source>
        <dbReference type="Proteomes" id="UP000242497"/>
    </source>
</evidence>
<dbReference type="AlphaFoldDB" id="A0A1M6SNN0"/>
<dbReference type="Proteomes" id="UP000242497">
    <property type="component" value="Unassembled WGS sequence"/>
</dbReference>
<accession>A0A1M6SNN0</accession>
<proteinExistence type="predicted"/>
<dbReference type="EMBL" id="FRAE01000074">
    <property type="protein sequence ID" value="SHK46303.1"/>
    <property type="molecule type" value="Genomic_DNA"/>
</dbReference>
<evidence type="ECO:0000256" key="1">
    <source>
        <dbReference type="SAM" id="Coils"/>
    </source>
</evidence>